<protein>
    <submittedName>
        <fullName evidence="4">Histidine-rich glycoprotein</fullName>
    </submittedName>
</protein>
<feature type="compositionally biased region" description="Basic residues" evidence="1">
    <location>
        <begin position="368"/>
        <end position="378"/>
    </location>
</feature>
<feature type="compositionally biased region" description="Basic residues" evidence="1">
    <location>
        <begin position="271"/>
        <end position="281"/>
    </location>
</feature>
<feature type="region of interest" description="Disordered" evidence="1">
    <location>
        <begin position="60"/>
        <end position="93"/>
    </location>
</feature>
<feature type="compositionally biased region" description="Basic and acidic residues" evidence="1">
    <location>
        <begin position="60"/>
        <end position="86"/>
    </location>
</feature>
<proteinExistence type="predicted"/>
<accession>A0A6J1NK13</accession>
<evidence type="ECO:0000313" key="4">
    <source>
        <dbReference type="RefSeq" id="XP_023947264.2"/>
    </source>
</evidence>
<dbReference type="AlphaFoldDB" id="A0A6J1NK13"/>
<dbReference type="RefSeq" id="XP_023947264.2">
    <property type="nucleotide sequence ID" value="XM_024091496.2"/>
</dbReference>
<keyword evidence="3" id="KW-1185">Reference proteome</keyword>
<dbReference type="OrthoDB" id="8119284at2759"/>
<reference evidence="4" key="1">
    <citation type="submission" date="2025-08" db="UniProtKB">
        <authorList>
            <consortium name="RefSeq"/>
        </authorList>
    </citation>
    <scope>IDENTIFICATION</scope>
</reference>
<evidence type="ECO:0000256" key="1">
    <source>
        <dbReference type="SAM" id="MobiDB-lite"/>
    </source>
</evidence>
<feature type="compositionally biased region" description="Basic and acidic residues" evidence="1">
    <location>
        <begin position="348"/>
        <end position="367"/>
    </location>
</feature>
<keyword evidence="2" id="KW-0732">Signal</keyword>
<feature type="signal peptide" evidence="2">
    <location>
        <begin position="1"/>
        <end position="18"/>
    </location>
</feature>
<evidence type="ECO:0000256" key="2">
    <source>
        <dbReference type="SAM" id="SignalP"/>
    </source>
</evidence>
<feature type="region of interest" description="Disordered" evidence="1">
    <location>
        <begin position="150"/>
        <end position="281"/>
    </location>
</feature>
<feature type="region of interest" description="Disordered" evidence="1">
    <location>
        <begin position="335"/>
        <end position="390"/>
    </location>
</feature>
<dbReference type="InterPro" id="IPR031959">
    <property type="entry name" value="DUF4779"/>
</dbReference>
<feature type="compositionally biased region" description="Basic and acidic residues" evidence="1">
    <location>
        <begin position="246"/>
        <end position="270"/>
    </location>
</feature>
<evidence type="ECO:0000313" key="3">
    <source>
        <dbReference type="Proteomes" id="UP001652582"/>
    </source>
</evidence>
<dbReference type="Proteomes" id="UP001652582">
    <property type="component" value="Chromosome 6"/>
</dbReference>
<name>A0A6J1NK13_BICAN</name>
<dbReference type="GeneID" id="112052428"/>
<dbReference type="KEGG" id="bany:112052428"/>
<feature type="chain" id="PRO_5046253248" evidence="2">
    <location>
        <begin position="19"/>
        <end position="390"/>
    </location>
</feature>
<gene>
    <name evidence="4" type="primary">LOC112052428</name>
</gene>
<dbReference type="Pfam" id="PF16009">
    <property type="entry name" value="DUF4779"/>
    <property type="match status" value="1"/>
</dbReference>
<organism evidence="3 4">
    <name type="scientific">Bicyclus anynana</name>
    <name type="common">Squinting bush brown butterfly</name>
    <dbReference type="NCBI Taxonomy" id="110368"/>
    <lineage>
        <taxon>Eukaryota</taxon>
        <taxon>Metazoa</taxon>
        <taxon>Ecdysozoa</taxon>
        <taxon>Arthropoda</taxon>
        <taxon>Hexapoda</taxon>
        <taxon>Insecta</taxon>
        <taxon>Pterygota</taxon>
        <taxon>Neoptera</taxon>
        <taxon>Endopterygota</taxon>
        <taxon>Lepidoptera</taxon>
        <taxon>Glossata</taxon>
        <taxon>Ditrysia</taxon>
        <taxon>Papilionoidea</taxon>
        <taxon>Nymphalidae</taxon>
        <taxon>Satyrinae</taxon>
        <taxon>Satyrini</taxon>
        <taxon>Mycalesina</taxon>
        <taxon>Bicyclus</taxon>
    </lineage>
</organism>
<sequence>MRTAVWVLTLAVIATALADVPQVEEEDLEEYNDYKEVDHDRKKREAYVEGPFEEHVRVKRGEKYEKERSRRDAKKPHQYEVHEHNDAGSLPSPPYEEMLVASAEHYHKVYVAPPKGRNLNPEAQPGPLTFGASPAAEAVNVATPVSFSVSHTSQPAQSAPAPAAPPHEDLSAAAGHHHDKAYSHKFGGSHGGGHDHHGDHYAEHGGKSSKGGKSDHFVDKGQKGFRTNHLHRKEYEDEEGLRKKHHDEASNRGHHEEEAYGSRGAHFGEKKGHKKGHKTKGFHNKYQKDEFQKEHKFYDDLYKDGEHHRYGNFNAKHASDESGKKKVHHVKGGHDVMQHGKKGYSNKGHIDADHKGYHGKHGHEEHKQHHAEHGKKGKQDHGSQWGYSKH</sequence>
<feature type="compositionally biased region" description="Basic and acidic residues" evidence="1">
    <location>
        <begin position="192"/>
        <end position="222"/>
    </location>
</feature>